<feature type="region of interest" description="Disordered" evidence="1">
    <location>
        <begin position="120"/>
        <end position="206"/>
    </location>
</feature>
<reference evidence="2" key="1">
    <citation type="journal article" date="2023" name="BMC Genomics">
        <title>Chromosome-level genome assemblies of Cutaneotrichosporon spp. (Trichosporonales, Basidiomycota) reveal imbalanced evolution between nucleotide sequences and chromosome synteny.</title>
        <authorList>
            <person name="Kobayashi Y."/>
            <person name="Kayamori A."/>
            <person name="Aoki K."/>
            <person name="Shiwa Y."/>
            <person name="Matsutani M."/>
            <person name="Fujita N."/>
            <person name="Sugita T."/>
            <person name="Iwasaki W."/>
            <person name="Tanaka N."/>
            <person name="Takashima M."/>
        </authorList>
    </citation>
    <scope>NUCLEOTIDE SEQUENCE</scope>
    <source>
        <strain evidence="2">HIS019</strain>
    </source>
</reference>
<evidence type="ECO:0000256" key="1">
    <source>
        <dbReference type="SAM" id="MobiDB-lite"/>
    </source>
</evidence>
<name>A0AA48I145_9TREE</name>
<proteinExistence type="predicted"/>
<keyword evidence="3" id="KW-1185">Reference proteome</keyword>
<dbReference type="GeneID" id="85491363"/>
<dbReference type="RefSeq" id="XP_060452758.1">
    <property type="nucleotide sequence ID" value="XM_060597790.1"/>
</dbReference>
<sequence>MGFFRRKNSRSSTSPYACEAAIESTSSFGSISHTPAMSRAHLPLIEEPSSAVSSLSSGSYAAHSPTLGMPQPAGRHRPRLHPSASTHNLYTTAAPPLPSLPAHYHSQSLSFGHGYYTPTSSPMSPPTPHYLPARSTPNLLQPRPSNSAANTNRLGGNKEASASRVSLASAGRSLARVPTLWKRKFRRSQNSTNSDASDSSREPKRR</sequence>
<dbReference type="EMBL" id="AP028212">
    <property type="protein sequence ID" value="BEI87492.1"/>
    <property type="molecule type" value="Genomic_DNA"/>
</dbReference>
<accession>A0AA48I145</accession>
<feature type="compositionally biased region" description="Polar residues" evidence="1">
    <location>
        <begin position="135"/>
        <end position="154"/>
    </location>
</feature>
<feature type="compositionally biased region" description="Polar residues" evidence="1">
    <location>
        <begin position="188"/>
        <end position="197"/>
    </location>
</feature>
<dbReference type="KEGG" id="ccac:CcaHIS019_0102100"/>
<evidence type="ECO:0000313" key="2">
    <source>
        <dbReference type="EMBL" id="BEI87492.1"/>
    </source>
</evidence>
<protein>
    <submittedName>
        <fullName evidence="2">Uncharacterized protein</fullName>
    </submittedName>
</protein>
<dbReference type="Proteomes" id="UP001233271">
    <property type="component" value="Chromosome 1"/>
</dbReference>
<organism evidence="2 3">
    <name type="scientific">Cutaneotrichosporon cavernicola</name>
    <dbReference type="NCBI Taxonomy" id="279322"/>
    <lineage>
        <taxon>Eukaryota</taxon>
        <taxon>Fungi</taxon>
        <taxon>Dikarya</taxon>
        <taxon>Basidiomycota</taxon>
        <taxon>Agaricomycotina</taxon>
        <taxon>Tremellomycetes</taxon>
        <taxon>Trichosporonales</taxon>
        <taxon>Trichosporonaceae</taxon>
        <taxon>Cutaneotrichosporon</taxon>
    </lineage>
</organism>
<feature type="compositionally biased region" description="Low complexity" evidence="1">
    <location>
        <begin position="53"/>
        <end position="64"/>
    </location>
</feature>
<dbReference type="AlphaFoldDB" id="A0AA48I145"/>
<evidence type="ECO:0000313" key="3">
    <source>
        <dbReference type="Proteomes" id="UP001233271"/>
    </source>
</evidence>
<feature type="region of interest" description="Disordered" evidence="1">
    <location>
        <begin position="53"/>
        <end position="94"/>
    </location>
</feature>
<gene>
    <name evidence="2" type="ORF">CcaverHIS019_0102100</name>
</gene>